<dbReference type="InParanoid" id="E4XQB3"/>
<dbReference type="SUPFAM" id="SSF50494">
    <property type="entry name" value="Trypsin-like serine proteases"/>
    <property type="match status" value="1"/>
</dbReference>
<evidence type="ECO:0000313" key="11">
    <source>
        <dbReference type="EMBL" id="CBY11999.1"/>
    </source>
</evidence>
<evidence type="ECO:0000256" key="6">
    <source>
        <dbReference type="ARBA" id="ARBA00023157"/>
    </source>
</evidence>
<name>E4XQB3_OIKDI</name>
<dbReference type="InterPro" id="IPR042235">
    <property type="entry name" value="ZP-C_dom"/>
</dbReference>
<feature type="domain" description="ZP" evidence="10">
    <location>
        <begin position="1"/>
        <end position="223"/>
    </location>
</feature>
<evidence type="ECO:0000256" key="7">
    <source>
        <dbReference type="ARBA" id="ARBA00024195"/>
    </source>
</evidence>
<dbReference type="GO" id="GO:0004252">
    <property type="term" value="F:serine-type endopeptidase activity"/>
    <property type="evidence" value="ECO:0007669"/>
    <property type="project" value="InterPro"/>
</dbReference>
<evidence type="ECO:0000313" key="12">
    <source>
        <dbReference type="Proteomes" id="UP000001307"/>
    </source>
</evidence>
<dbReference type="PANTHER" id="PTHR24264">
    <property type="entry name" value="TRYPSIN-RELATED"/>
    <property type="match status" value="1"/>
</dbReference>
<dbReference type="InterPro" id="IPR001254">
    <property type="entry name" value="Trypsin_dom"/>
</dbReference>
<dbReference type="Gene3D" id="2.40.10.10">
    <property type="entry name" value="Trypsin-like serine proteases"/>
    <property type="match status" value="1"/>
</dbReference>
<keyword evidence="3 8" id="KW-0645">Protease</keyword>
<dbReference type="Gene3D" id="2.60.40.4100">
    <property type="entry name" value="Zona pellucida, ZP-C domain"/>
    <property type="match status" value="1"/>
</dbReference>
<dbReference type="InterPro" id="IPR001314">
    <property type="entry name" value="Peptidase_S1A"/>
</dbReference>
<dbReference type="GO" id="GO:0005615">
    <property type="term" value="C:extracellular space"/>
    <property type="evidence" value="ECO:0007669"/>
    <property type="project" value="TreeGrafter"/>
</dbReference>
<reference evidence="11" key="1">
    <citation type="journal article" date="2010" name="Science">
        <title>Plasticity of animal genome architecture unmasked by rapid evolution of a pelagic tunicate.</title>
        <authorList>
            <person name="Denoeud F."/>
            <person name="Henriet S."/>
            <person name="Mungpakdee S."/>
            <person name="Aury J.M."/>
            <person name="Da Silva C."/>
            <person name="Brinkmann H."/>
            <person name="Mikhaleva J."/>
            <person name="Olsen L.C."/>
            <person name="Jubin C."/>
            <person name="Canestro C."/>
            <person name="Bouquet J.M."/>
            <person name="Danks G."/>
            <person name="Poulain J."/>
            <person name="Campsteijn C."/>
            <person name="Adamski M."/>
            <person name="Cross I."/>
            <person name="Yadetie F."/>
            <person name="Muffato M."/>
            <person name="Louis A."/>
            <person name="Butcher S."/>
            <person name="Tsagkogeorga G."/>
            <person name="Konrad A."/>
            <person name="Singh S."/>
            <person name="Jensen M.F."/>
            <person name="Cong E.H."/>
            <person name="Eikeseth-Otteraa H."/>
            <person name="Noel B."/>
            <person name="Anthouard V."/>
            <person name="Porcel B.M."/>
            <person name="Kachouri-Lafond R."/>
            <person name="Nishino A."/>
            <person name="Ugolini M."/>
            <person name="Chourrout P."/>
            <person name="Nishida H."/>
            <person name="Aasland R."/>
            <person name="Huzurbazar S."/>
            <person name="Westhof E."/>
            <person name="Delsuc F."/>
            <person name="Lehrach H."/>
            <person name="Reinhardt R."/>
            <person name="Weissenbach J."/>
            <person name="Roy S.W."/>
            <person name="Artiguenave F."/>
            <person name="Postlethwait J.H."/>
            <person name="Manak J.R."/>
            <person name="Thompson E.M."/>
            <person name="Jaillon O."/>
            <person name="Du Pasquier L."/>
            <person name="Boudinot P."/>
            <person name="Liberles D.A."/>
            <person name="Volff J.N."/>
            <person name="Philippe H."/>
            <person name="Lenhard B."/>
            <person name="Roest Crollius H."/>
            <person name="Wincker P."/>
            <person name="Chourrout D."/>
        </authorList>
    </citation>
    <scope>NUCLEOTIDE SEQUENCE [LARGE SCALE GENOMIC DNA]</scope>
</reference>
<evidence type="ECO:0000256" key="2">
    <source>
        <dbReference type="ARBA" id="ARBA00022525"/>
    </source>
</evidence>
<keyword evidence="4 8" id="KW-0378">Hydrolase</keyword>
<dbReference type="GO" id="GO:0006508">
    <property type="term" value="P:proteolysis"/>
    <property type="evidence" value="ECO:0007669"/>
    <property type="project" value="UniProtKB-KW"/>
</dbReference>
<keyword evidence="5 8" id="KW-0720">Serine protease</keyword>
<dbReference type="PROSITE" id="PS51034">
    <property type="entry name" value="ZP_2"/>
    <property type="match status" value="1"/>
</dbReference>
<dbReference type="FunFam" id="2.40.10.10:FF:000002">
    <property type="entry name" value="Transmembrane protease serine"/>
    <property type="match status" value="1"/>
</dbReference>
<dbReference type="PROSITE" id="PS00135">
    <property type="entry name" value="TRYPSIN_SER"/>
    <property type="match status" value="1"/>
</dbReference>
<dbReference type="InterPro" id="IPR009003">
    <property type="entry name" value="Peptidase_S1_PA"/>
</dbReference>
<feature type="domain" description="Peptidase S1" evidence="9">
    <location>
        <begin position="243"/>
        <end position="477"/>
    </location>
</feature>
<dbReference type="Pfam" id="PF00100">
    <property type="entry name" value="Zona_pellucida"/>
    <property type="match status" value="1"/>
</dbReference>
<dbReference type="EMBL" id="FN653102">
    <property type="protein sequence ID" value="CBY11999.1"/>
    <property type="molecule type" value="Genomic_DNA"/>
</dbReference>
<dbReference type="PRINTS" id="PR00722">
    <property type="entry name" value="CHYMOTRYPSIN"/>
</dbReference>
<accession>E4XQB3</accession>
<dbReference type="SMART" id="SM00020">
    <property type="entry name" value="Tryp_SPc"/>
    <property type="match status" value="1"/>
</dbReference>
<evidence type="ECO:0000256" key="8">
    <source>
        <dbReference type="RuleBase" id="RU363034"/>
    </source>
</evidence>
<gene>
    <name evidence="11" type="ORF">GSOID_T00017412001</name>
</gene>
<keyword evidence="2" id="KW-0964">Secreted</keyword>
<evidence type="ECO:0000256" key="4">
    <source>
        <dbReference type="ARBA" id="ARBA00022801"/>
    </source>
</evidence>
<dbReference type="InterPro" id="IPR033116">
    <property type="entry name" value="TRYPSIN_SER"/>
</dbReference>
<dbReference type="InterPro" id="IPR050127">
    <property type="entry name" value="Serine_Proteases_S1"/>
</dbReference>
<organism evidence="11">
    <name type="scientific">Oikopleura dioica</name>
    <name type="common">Tunicate</name>
    <dbReference type="NCBI Taxonomy" id="34765"/>
    <lineage>
        <taxon>Eukaryota</taxon>
        <taxon>Metazoa</taxon>
        <taxon>Chordata</taxon>
        <taxon>Tunicata</taxon>
        <taxon>Appendicularia</taxon>
        <taxon>Copelata</taxon>
        <taxon>Oikopleuridae</taxon>
        <taxon>Oikopleura</taxon>
    </lineage>
</organism>
<dbReference type="Proteomes" id="UP000001307">
    <property type="component" value="Unassembled WGS sequence"/>
</dbReference>
<evidence type="ECO:0000259" key="10">
    <source>
        <dbReference type="PROSITE" id="PS51034"/>
    </source>
</evidence>
<dbReference type="OrthoDB" id="10059102at2759"/>
<keyword evidence="6" id="KW-1015">Disulfide bond</keyword>
<dbReference type="InterPro" id="IPR043504">
    <property type="entry name" value="Peptidase_S1_PA_chymotrypsin"/>
</dbReference>
<dbReference type="AlphaFoldDB" id="E4XQB3"/>
<dbReference type="InterPro" id="IPR018114">
    <property type="entry name" value="TRYPSIN_HIS"/>
</dbReference>
<sequence>MSETFGLGNCGGELSQSGEIHVYWHARGPAELLMQDGILLSSMLRFTAECSYASELNLMADPLSVTHDLIPTLDPAIVASPSNNTFGNDFQMNFLDDVSSVSIGETVTISIDSSLSFGSFSYIFELTKCTAYDSETKNGLSYEILSDHCTPSTLIEFDHSNIDGGPGNAAEFSFTSFTFSADDQALHLECALKICVQDASGGWEVAGEALTSGLRCDAPGIPRSQSSRSNGDFYTAPMSESRIVGGAVVEQGSWPWIVGLNSGSTHWCGGTAITKNSGSNPDWILTAAHCCAGSVSIRVTVGDWSQNTLSNSEVTVISTRIIMHPNYNGGTLSHDYCMIEVPNLTAAGANHQPACLPAEHIQPRRKCYTAGWGTTSSGGSISTNLQAVGLWIFEQDYCSNTGNAGYLDDSMFCAGVPDLDGDDACQGDSGGPLVCEVDGQPVLYGITSWGFGCAAANYPGVWGSVAYAIDWITETMTT</sequence>
<keyword evidence="12" id="KW-1185">Reference proteome</keyword>
<dbReference type="InterPro" id="IPR055355">
    <property type="entry name" value="ZP-C"/>
</dbReference>
<dbReference type="Pfam" id="PF00089">
    <property type="entry name" value="Trypsin"/>
    <property type="match status" value="1"/>
</dbReference>
<comment type="subcellular location">
    <subcellularLocation>
        <location evidence="1">Secreted</location>
    </subcellularLocation>
</comment>
<evidence type="ECO:0000256" key="1">
    <source>
        <dbReference type="ARBA" id="ARBA00004613"/>
    </source>
</evidence>
<dbReference type="InterPro" id="IPR001507">
    <property type="entry name" value="ZP_dom"/>
</dbReference>
<dbReference type="PANTHER" id="PTHR24264:SF65">
    <property type="entry name" value="SRCR DOMAIN-CONTAINING PROTEIN"/>
    <property type="match status" value="1"/>
</dbReference>
<evidence type="ECO:0000256" key="5">
    <source>
        <dbReference type="ARBA" id="ARBA00022825"/>
    </source>
</evidence>
<dbReference type="PROSITE" id="PS00134">
    <property type="entry name" value="TRYPSIN_HIS"/>
    <property type="match status" value="1"/>
</dbReference>
<protein>
    <recommendedName>
        <fullName evidence="13">Peptidase S1 domain-containing protein</fullName>
    </recommendedName>
</protein>
<evidence type="ECO:0000259" key="9">
    <source>
        <dbReference type="PROSITE" id="PS50240"/>
    </source>
</evidence>
<evidence type="ECO:0000256" key="3">
    <source>
        <dbReference type="ARBA" id="ARBA00022670"/>
    </source>
</evidence>
<evidence type="ECO:0008006" key="13">
    <source>
        <dbReference type="Google" id="ProtNLM"/>
    </source>
</evidence>
<dbReference type="CDD" id="cd00190">
    <property type="entry name" value="Tryp_SPc"/>
    <property type="match status" value="1"/>
</dbReference>
<dbReference type="PROSITE" id="PS50240">
    <property type="entry name" value="TRYPSIN_DOM"/>
    <property type="match status" value="1"/>
</dbReference>
<proteinExistence type="inferred from homology"/>
<comment type="similarity">
    <text evidence="7">Belongs to the peptidase S1 family. CLIP subfamily.</text>
</comment>